<accession>A0A7W7VXI6</accession>
<dbReference type="EC" id="3.1.2.-" evidence="2"/>
<evidence type="ECO:0000313" key="3">
    <source>
        <dbReference type="Proteomes" id="UP000540506"/>
    </source>
</evidence>
<dbReference type="AlphaFoldDB" id="A0A7W7VXI6"/>
<name>A0A7W7VXI6_KITKI</name>
<dbReference type="PANTHER" id="PTHR31793">
    <property type="entry name" value="4-HYDROXYBENZOYL-COA THIOESTERASE FAMILY MEMBER"/>
    <property type="match status" value="1"/>
</dbReference>
<evidence type="ECO:0000313" key="2">
    <source>
        <dbReference type="EMBL" id="MBB4925739.1"/>
    </source>
</evidence>
<dbReference type="RefSeq" id="WP_312897377.1">
    <property type="nucleotide sequence ID" value="NZ_JACHJV010000001.1"/>
</dbReference>
<dbReference type="CDD" id="cd00586">
    <property type="entry name" value="4HBT"/>
    <property type="match status" value="1"/>
</dbReference>
<feature type="region of interest" description="Disordered" evidence="1">
    <location>
        <begin position="138"/>
        <end position="168"/>
    </location>
</feature>
<dbReference type="InterPro" id="IPR029069">
    <property type="entry name" value="HotDog_dom_sf"/>
</dbReference>
<dbReference type="PANTHER" id="PTHR31793:SF24">
    <property type="entry name" value="LONG-CHAIN ACYL-COA THIOESTERASE FADM"/>
    <property type="match status" value="1"/>
</dbReference>
<proteinExistence type="predicted"/>
<organism evidence="2 3">
    <name type="scientific">Kitasatospora kifunensis</name>
    <name type="common">Streptomyces kifunensis</name>
    <dbReference type="NCBI Taxonomy" id="58351"/>
    <lineage>
        <taxon>Bacteria</taxon>
        <taxon>Bacillati</taxon>
        <taxon>Actinomycetota</taxon>
        <taxon>Actinomycetes</taxon>
        <taxon>Kitasatosporales</taxon>
        <taxon>Streptomycetaceae</taxon>
        <taxon>Kitasatospora</taxon>
    </lineage>
</organism>
<dbReference type="Proteomes" id="UP000540506">
    <property type="component" value="Unassembled WGS sequence"/>
</dbReference>
<protein>
    <submittedName>
        <fullName evidence="2">Acyl-CoA thioester hydrolase</fullName>
        <ecNumber evidence="2">3.1.2.-</ecNumber>
    </submittedName>
</protein>
<gene>
    <name evidence="2" type="ORF">FHR34_004732</name>
</gene>
<feature type="compositionally biased region" description="Low complexity" evidence="1">
    <location>
        <begin position="155"/>
        <end position="166"/>
    </location>
</feature>
<keyword evidence="3" id="KW-1185">Reference proteome</keyword>
<comment type="caution">
    <text evidence="2">The sequence shown here is derived from an EMBL/GenBank/DDBJ whole genome shotgun (WGS) entry which is preliminary data.</text>
</comment>
<evidence type="ECO:0000256" key="1">
    <source>
        <dbReference type="SAM" id="MobiDB-lite"/>
    </source>
</evidence>
<sequence length="181" mass="19887">MARHIYACPLRWSDMDAFGHVNNVVFLRYLEEARIDFMFTQAAAAGAGEFAGGSVVARHEIDYKVPLVHRPEPVTIETWVTRIGGASLTVCYEVKDTAEDGTETVYVRASTIVVPYDLKAARPRRISPVEREFLSRFTDEADEADEADARDAAETVETAVETAGEAARAHRQLDQAAAVAA</sequence>
<dbReference type="Pfam" id="PF13279">
    <property type="entry name" value="4HBT_2"/>
    <property type="match status" value="1"/>
</dbReference>
<keyword evidence="2" id="KW-0378">Hydrolase</keyword>
<dbReference type="SUPFAM" id="SSF54637">
    <property type="entry name" value="Thioesterase/thiol ester dehydrase-isomerase"/>
    <property type="match status" value="1"/>
</dbReference>
<dbReference type="GO" id="GO:0047617">
    <property type="term" value="F:fatty acyl-CoA hydrolase activity"/>
    <property type="evidence" value="ECO:0007669"/>
    <property type="project" value="TreeGrafter"/>
</dbReference>
<reference evidence="2 3" key="1">
    <citation type="submission" date="2020-08" db="EMBL/GenBank/DDBJ databases">
        <title>Sequencing the genomes of 1000 actinobacteria strains.</title>
        <authorList>
            <person name="Klenk H.-P."/>
        </authorList>
    </citation>
    <scope>NUCLEOTIDE SEQUENCE [LARGE SCALE GENOMIC DNA]</scope>
    <source>
        <strain evidence="2 3">DSM 41654</strain>
    </source>
</reference>
<dbReference type="Gene3D" id="3.10.129.10">
    <property type="entry name" value="Hotdog Thioesterase"/>
    <property type="match status" value="1"/>
</dbReference>
<dbReference type="EMBL" id="JACHJV010000001">
    <property type="protein sequence ID" value="MBB4925739.1"/>
    <property type="molecule type" value="Genomic_DNA"/>
</dbReference>
<dbReference type="InterPro" id="IPR050563">
    <property type="entry name" value="4-hydroxybenzoyl-CoA_TE"/>
</dbReference>